<dbReference type="Proteomes" id="UP000324222">
    <property type="component" value="Unassembled WGS sequence"/>
</dbReference>
<proteinExistence type="predicted"/>
<dbReference type="AlphaFoldDB" id="A0A5B7CI51"/>
<evidence type="ECO:0000313" key="1">
    <source>
        <dbReference type="EMBL" id="MPC08411.1"/>
    </source>
</evidence>
<evidence type="ECO:0000313" key="2">
    <source>
        <dbReference type="Proteomes" id="UP000324222"/>
    </source>
</evidence>
<sequence length="71" mass="7703">MTWTQTPPNLPSSLPAYTGGYIYQFGLPGVGEDGEEDEHKGTRGASVIGAAVENPKVRLAWFPSLHEVWST</sequence>
<keyword evidence="2" id="KW-1185">Reference proteome</keyword>
<organism evidence="1 2">
    <name type="scientific">Portunus trituberculatus</name>
    <name type="common">Swimming crab</name>
    <name type="synonym">Neptunus trituberculatus</name>
    <dbReference type="NCBI Taxonomy" id="210409"/>
    <lineage>
        <taxon>Eukaryota</taxon>
        <taxon>Metazoa</taxon>
        <taxon>Ecdysozoa</taxon>
        <taxon>Arthropoda</taxon>
        <taxon>Crustacea</taxon>
        <taxon>Multicrustacea</taxon>
        <taxon>Malacostraca</taxon>
        <taxon>Eumalacostraca</taxon>
        <taxon>Eucarida</taxon>
        <taxon>Decapoda</taxon>
        <taxon>Pleocyemata</taxon>
        <taxon>Brachyura</taxon>
        <taxon>Eubrachyura</taxon>
        <taxon>Portunoidea</taxon>
        <taxon>Portunidae</taxon>
        <taxon>Portuninae</taxon>
        <taxon>Portunus</taxon>
    </lineage>
</organism>
<accession>A0A5B7CI51</accession>
<protein>
    <submittedName>
        <fullName evidence="1">Uncharacterized protein</fullName>
    </submittedName>
</protein>
<reference evidence="1 2" key="1">
    <citation type="submission" date="2019-05" db="EMBL/GenBank/DDBJ databases">
        <title>Another draft genome of Portunus trituberculatus and its Hox gene families provides insights of decapod evolution.</title>
        <authorList>
            <person name="Jeong J.-H."/>
            <person name="Song I."/>
            <person name="Kim S."/>
            <person name="Choi T."/>
            <person name="Kim D."/>
            <person name="Ryu S."/>
            <person name="Kim W."/>
        </authorList>
    </citation>
    <scope>NUCLEOTIDE SEQUENCE [LARGE SCALE GENOMIC DNA]</scope>
    <source>
        <tissue evidence="1">Muscle</tissue>
    </source>
</reference>
<gene>
    <name evidence="1" type="ORF">E2C01_000998</name>
</gene>
<dbReference type="EMBL" id="VSRR010000028">
    <property type="protein sequence ID" value="MPC08411.1"/>
    <property type="molecule type" value="Genomic_DNA"/>
</dbReference>
<name>A0A5B7CI51_PORTR</name>
<comment type="caution">
    <text evidence="1">The sequence shown here is derived from an EMBL/GenBank/DDBJ whole genome shotgun (WGS) entry which is preliminary data.</text>
</comment>